<dbReference type="SUPFAM" id="SSF54534">
    <property type="entry name" value="FKBP-like"/>
    <property type="match status" value="1"/>
</dbReference>
<name>A0ABW2V3E3_9BACL</name>
<sequence>MSPSLPASGFRERLVRQIVALSEERSQFLDTYFPMPGRERKALDQLLSDYIGAVEKLLQLPDESIPPVVLIGSDVRIAYLNEDSLPASAEWVTIIHPDQAEADENRISFLSPVGKQLLLKSEGEVLTIRTPSGELKVRVESVRHHQDLSSAIESGQAES</sequence>
<dbReference type="InterPro" id="IPR001437">
    <property type="entry name" value="Tscrpt_elong_fac_GreA/B_C"/>
</dbReference>
<evidence type="ECO:0000313" key="3">
    <source>
        <dbReference type="Proteomes" id="UP001596528"/>
    </source>
</evidence>
<dbReference type="Pfam" id="PF01272">
    <property type="entry name" value="GreA_GreB"/>
    <property type="match status" value="1"/>
</dbReference>
<evidence type="ECO:0000313" key="2">
    <source>
        <dbReference type="EMBL" id="MFC7750619.1"/>
    </source>
</evidence>
<protein>
    <submittedName>
        <fullName evidence="2">GreA/GreB family elongation factor</fullName>
    </submittedName>
</protein>
<evidence type="ECO:0000259" key="1">
    <source>
        <dbReference type="Pfam" id="PF01272"/>
    </source>
</evidence>
<dbReference type="GO" id="GO:0003746">
    <property type="term" value="F:translation elongation factor activity"/>
    <property type="evidence" value="ECO:0007669"/>
    <property type="project" value="UniProtKB-KW"/>
</dbReference>
<proteinExistence type="predicted"/>
<accession>A0ABW2V3E3</accession>
<feature type="domain" description="Transcription elongation factor GreA/GreB C-terminal" evidence="1">
    <location>
        <begin position="68"/>
        <end position="143"/>
    </location>
</feature>
<reference evidence="3" key="1">
    <citation type="journal article" date="2019" name="Int. J. Syst. Evol. Microbiol.">
        <title>The Global Catalogue of Microorganisms (GCM) 10K type strain sequencing project: providing services to taxonomists for standard genome sequencing and annotation.</title>
        <authorList>
            <consortium name="The Broad Institute Genomics Platform"/>
            <consortium name="The Broad Institute Genome Sequencing Center for Infectious Disease"/>
            <person name="Wu L."/>
            <person name="Ma J."/>
        </authorList>
    </citation>
    <scope>NUCLEOTIDE SEQUENCE [LARGE SCALE GENOMIC DNA]</scope>
    <source>
        <strain evidence="3">JCM 18657</strain>
    </source>
</reference>
<keyword evidence="3" id="KW-1185">Reference proteome</keyword>
<dbReference type="InterPro" id="IPR036953">
    <property type="entry name" value="GreA/GreB_C_sf"/>
</dbReference>
<dbReference type="EMBL" id="JBHTGQ010000026">
    <property type="protein sequence ID" value="MFC7750619.1"/>
    <property type="molecule type" value="Genomic_DNA"/>
</dbReference>
<organism evidence="2 3">
    <name type="scientific">Paenibacillus thermoaerophilus</name>
    <dbReference type="NCBI Taxonomy" id="1215385"/>
    <lineage>
        <taxon>Bacteria</taxon>
        <taxon>Bacillati</taxon>
        <taxon>Bacillota</taxon>
        <taxon>Bacilli</taxon>
        <taxon>Bacillales</taxon>
        <taxon>Paenibacillaceae</taxon>
        <taxon>Paenibacillus</taxon>
    </lineage>
</organism>
<dbReference type="RefSeq" id="WP_170209428.1">
    <property type="nucleotide sequence ID" value="NZ_JBHTGQ010000026.1"/>
</dbReference>
<comment type="caution">
    <text evidence="2">The sequence shown here is derived from an EMBL/GenBank/DDBJ whole genome shotgun (WGS) entry which is preliminary data.</text>
</comment>
<gene>
    <name evidence="2" type="ORF">ACFQWB_11885</name>
</gene>
<keyword evidence="2" id="KW-0251">Elongation factor</keyword>
<keyword evidence="2" id="KW-0648">Protein biosynthesis</keyword>
<dbReference type="Proteomes" id="UP001596528">
    <property type="component" value="Unassembled WGS sequence"/>
</dbReference>
<dbReference type="Gene3D" id="3.10.50.30">
    <property type="entry name" value="Transcription elongation factor, GreA/GreB, C-terminal domain"/>
    <property type="match status" value="1"/>
</dbReference>